<feature type="compositionally biased region" description="Basic and acidic residues" evidence="3">
    <location>
        <begin position="35"/>
        <end position="48"/>
    </location>
</feature>
<dbReference type="SUPFAM" id="SSF56801">
    <property type="entry name" value="Acetyl-CoA synthetase-like"/>
    <property type="match status" value="1"/>
</dbReference>
<dbReference type="PANTHER" id="PTHR24096">
    <property type="entry name" value="LONG-CHAIN-FATTY-ACID--COA LIGASE"/>
    <property type="match status" value="1"/>
</dbReference>
<comment type="similarity">
    <text evidence="1">Belongs to the ATP-dependent AMP-binding enzyme family.</text>
</comment>
<comment type="caution">
    <text evidence="5">The sequence shown here is derived from an EMBL/GenBank/DDBJ whole genome shotgun (WGS) entry which is preliminary data.</text>
</comment>
<dbReference type="InterPro" id="IPR020845">
    <property type="entry name" value="AMP-binding_CS"/>
</dbReference>
<keyword evidence="2" id="KW-0436">Ligase</keyword>
<dbReference type="AlphaFoldDB" id="A0A1B5L3G7"/>
<protein>
    <recommendedName>
        <fullName evidence="4">AMP-binding enzyme C-terminal domain-containing protein</fullName>
    </recommendedName>
</protein>
<dbReference type="EMBL" id="BBTG02000062">
    <property type="protein sequence ID" value="GAO17992.1"/>
    <property type="molecule type" value="Genomic_DNA"/>
</dbReference>
<dbReference type="PANTHER" id="PTHR24096:SF149">
    <property type="entry name" value="AMP-BINDING DOMAIN-CONTAINING PROTEIN-RELATED"/>
    <property type="match status" value="1"/>
</dbReference>
<evidence type="ECO:0000313" key="5">
    <source>
        <dbReference type="EMBL" id="GAO17992.1"/>
    </source>
</evidence>
<dbReference type="GO" id="GO:0016405">
    <property type="term" value="F:CoA-ligase activity"/>
    <property type="evidence" value="ECO:0007669"/>
    <property type="project" value="TreeGrafter"/>
</dbReference>
<feature type="compositionally biased region" description="Polar residues" evidence="3">
    <location>
        <begin position="1"/>
        <end position="21"/>
    </location>
</feature>
<dbReference type="Proteomes" id="UP000054053">
    <property type="component" value="Unassembled WGS sequence"/>
</dbReference>
<proteinExistence type="inferred from homology"/>
<evidence type="ECO:0000259" key="4">
    <source>
        <dbReference type="Pfam" id="PF13193"/>
    </source>
</evidence>
<organism evidence="5 6">
    <name type="scientific">Ustilaginoidea virens</name>
    <name type="common">Rice false smut fungus</name>
    <name type="synonym">Villosiclava virens</name>
    <dbReference type="NCBI Taxonomy" id="1159556"/>
    <lineage>
        <taxon>Eukaryota</taxon>
        <taxon>Fungi</taxon>
        <taxon>Dikarya</taxon>
        <taxon>Ascomycota</taxon>
        <taxon>Pezizomycotina</taxon>
        <taxon>Sordariomycetes</taxon>
        <taxon>Hypocreomycetidae</taxon>
        <taxon>Hypocreales</taxon>
        <taxon>Clavicipitaceae</taxon>
        <taxon>Ustilaginoidea</taxon>
    </lineage>
</organism>
<name>A0A1B5L3G7_USTVR</name>
<accession>A0A1B5L3G7</accession>
<evidence type="ECO:0000256" key="3">
    <source>
        <dbReference type="SAM" id="MobiDB-lite"/>
    </source>
</evidence>
<reference evidence="6" key="1">
    <citation type="journal article" date="2016" name="Genome Announc.">
        <title>Genome sequence of Ustilaginoidea virens IPU010, a rice pathogenic fungus causing false smut.</title>
        <authorList>
            <person name="Kumagai T."/>
            <person name="Ishii T."/>
            <person name="Terai G."/>
            <person name="Umemura M."/>
            <person name="Machida M."/>
            <person name="Asai K."/>
        </authorList>
    </citation>
    <scope>NUCLEOTIDE SEQUENCE [LARGE SCALE GENOMIC DNA]</scope>
    <source>
        <strain evidence="6">IPU010</strain>
    </source>
</reference>
<dbReference type="Pfam" id="PF13193">
    <property type="entry name" value="AMP-binding_C"/>
    <property type="match status" value="1"/>
</dbReference>
<dbReference type="PROSITE" id="PS00455">
    <property type="entry name" value="AMP_BINDING"/>
    <property type="match status" value="1"/>
</dbReference>
<evidence type="ECO:0000256" key="2">
    <source>
        <dbReference type="ARBA" id="ARBA00022598"/>
    </source>
</evidence>
<dbReference type="InterPro" id="IPR025110">
    <property type="entry name" value="AMP-bd_C"/>
</dbReference>
<feature type="domain" description="AMP-binding enzyme C-terminal" evidence="4">
    <location>
        <begin position="153"/>
        <end position="228"/>
    </location>
</feature>
<gene>
    <name evidence="5" type="ORF">UVI_02060150</name>
</gene>
<dbReference type="Gene3D" id="3.30.300.30">
    <property type="match status" value="1"/>
</dbReference>
<dbReference type="InterPro" id="IPR045851">
    <property type="entry name" value="AMP-bd_C_sf"/>
</dbReference>
<feature type="region of interest" description="Disordered" evidence="3">
    <location>
        <begin position="1"/>
        <end position="89"/>
    </location>
</feature>
<sequence>MLHSSGTTSRPKGNDYSSSAQPHPANLVDFQQTELPRRRLSLPDEHGGRSGSAGDGKPASCMKNGPAPGRPFQRRTLGHSPTAHTAGAQGNFVNAMGDGACVYWKPRFDFDDFLKHCRELENMLNVTMRLETGGLYGYELVKYKGTQVAPAKLEGFLIAHPAAMDMAVMGPSRNGHELPRAYVVLAPPARGEVFGRDMMDHVGKQVDSCKQLREGVVFADAVPRIPSGEIPGRQLGNLRCIKSAGQVARAGWLLGADLILLIVLARVRRPAALRKTTLLLLVPDWPGNDSIEQRRRTAH</sequence>
<evidence type="ECO:0000313" key="6">
    <source>
        <dbReference type="Proteomes" id="UP000054053"/>
    </source>
</evidence>
<evidence type="ECO:0000256" key="1">
    <source>
        <dbReference type="ARBA" id="ARBA00006432"/>
    </source>
</evidence>